<reference evidence="5 6" key="1">
    <citation type="submission" date="2018-10" db="EMBL/GenBank/DDBJ databases">
        <authorList>
            <person name="Criscuolo A."/>
        </authorList>
    </citation>
    <scope>NUCLEOTIDE SEQUENCE [LARGE SCALE GENOMIC DNA]</scope>
    <source>
        <strain evidence="5">DnA1</strain>
    </source>
</reference>
<dbReference type="Pfam" id="PF22022">
    <property type="entry name" value="Phage_int_M"/>
    <property type="match status" value="1"/>
</dbReference>
<protein>
    <submittedName>
        <fullName evidence="5">Prophage CPS-53 integrase</fullName>
    </submittedName>
</protein>
<comment type="similarity">
    <text evidence="1">Belongs to the 'phage' integrase family.</text>
</comment>
<keyword evidence="2" id="KW-0229">DNA integration</keyword>
<dbReference type="InterPro" id="IPR053876">
    <property type="entry name" value="Phage_int_M"/>
</dbReference>
<dbReference type="SUPFAM" id="SSF56349">
    <property type="entry name" value="DNA breaking-rejoining enzymes"/>
    <property type="match status" value="1"/>
</dbReference>
<dbReference type="Proteomes" id="UP000277294">
    <property type="component" value="Unassembled WGS sequence"/>
</dbReference>
<evidence type="ECO:0000256" key="3">
    <source>
        <dbReference type="ARBA" id="ARBA00023125"/>
    </source>
</evidence>
<dbReference type="EMBL" id="UWPJ01000032">
    <property type="protein sequence ID" value="VCU71919.1"/>
    <property type="molecule type" value="Genomic_DNA"/>
</dbReference>
<name>A0A3P4B6K7_9BURK</name>
<evidence type="ECO:0000313" key="5">
    <source>
        <dbReference type="EMBL" id="VCU71919.1"/>
    </source>
</evidence>
<dbReference type="GO" id="GO:0015074">
    <property type="term" value="P:DNA integration"/>
    <property type="evidence" value="ECO:0007669"/>
    <property type="project" value="UniProtKB-KW"/>
</dbReference>
<evidence type="ECO:0000256" key="1">
    <source>
        <dbReference type="ARBA" id="ARBA00008857"/>
    </source>
</evidence>
<organism evidence="5 6">
    <name type="scientific">Pigmentiphaga humi</name>
    <dbReference type="NCBI Taxonomy" id="2478468"/>
    <lineage>
        <taxon>Bacteria</taxon>
        <taxon>Pseudomonadati</taxon>
        <taxon>Pseudomonadota</taxon>
        <taxon>Betaproteobacteria</taxon>
        <taxon>Burkholderiales</taxon>
        <taxon>Alcaligenaceae</taxon>
        <taxon>Pigmentiphaga</taxon>
    </lineage>
</organism>
<sequence length="102" mass="11216">MENDVFPWLGKRPITAIDAPEILIVLKRIDGRGARHTAHKVRSKISLVFRFGIKEGLCKSDPARDLVGAIPSPKTTHFALTRVRLRSCAFVTSAVPSPNLGQ</sequence>
<dbReference type="InterPro" id="IPR010998">
    <property type="entry name" value="Integrase_recombinase_N"/>
</dbReference>
<dbReference type="InterPro" id="IPR050808">
    <property type="entry name" value="Phage_Integrase"/>
</dbReference>
<dbReference type="Gene3D" id="1.10.150.130">
    <property type="match status" value="1"/>
</dbReference>
<evidence type="ECO:0000259" key="4">
    <source>
        <dbReference type="Pfam" id="PF22022"/>
    </source>
</evidence>
<keyword evidence="3" id="KW-0238">DNA-binding</keyword>
<dbReference type="GO" id="GO:0003677">
    <property type="term" value="F:DNA binding"/>
    <property type="evidence" value="ECO:0007669"/>
    <property type="project" value="UniProtKB-KW"/>
</dbReference>
<dbReference type="InterPro" id="IPR011010">
    <property type="entry name" value="DNA_brk_join_enz"/>
</dbReference>
<proteinExistence type="inferred from homology"/>
<accession>A0A3P4B6K7</accession>
<feature type="domain" description="Phage integrase central" evidence="4">
    <location>
        <begin position="1"/>
        <end position="69"/>
    </location>
</feature>
<gene>
    <name evidence="5" type="primary">intS_4</name>
    <name evidence="5" type="ORF">PIGHUM_04010</name>
</gene>
<dbReference type="AlphaFoldDB" id="A0A3P4B6K7"/>
<dbReference type="PANTHER" id="PTHR30629:SF2">
    <property type="entry name" value="PROPHAGE INTEGRASE INTS-RELATED"/>
    <property type="match status" value="1"/>
</dbReference>
<dbReference type="PANTHER" id="PTHR30629">
    <property type="entry name" value="PROPHAGE INTEGRASE"/>
    <property type="match status" value="1"/>
</dbReference>
<keyword evidence="6" id="KW-1185">Reference proteome</keyword>
<evidence type="ECO:0000256" key="2">
    <source>
        <dbReference type="ARBA" id="ARBA00022908"/>
    </source>
</evidence>
<evidence type="ECO:0000313" key="6">
    <source>
        <dbReference type="Proteomes" id="UP000277294"/>
    </source>
</evidence>